<dbReference type="GO" id="GO:1990281">
    <property type="term" value="C:efflux pump complex"/>
    <property type="evidence" value="ECO:0007669"/>
    <property type="project" value="TreeGrafter"/>
</dbReference>
<name>A0A1B8U2V6_9FLAO</name>
<keyword evidence="3" id="KW-0813">Transport</keyword>
<dbReference type="GO" id="GO:0015288">
    <property type="term" value="F:porin activity"/>
    <property type="evidence" value="ECO:0007669"/>
    <property type="project" value="TreeGrafter"/>
</dbReference>
<dbReference type="PANTHER" id="PTHR30026">
    <property type="entry name" value="OUTER MEMBRANE PROTEIN TOLC"/>
    <property type="match status" value="1"/>
</dbReference>
<keyword evidence="5" id="KW-0812">Transmembrane</keyword>
<evidence type="ECO:0000256" key="1">
    <source>
        <dbReference type="ARBA" id="ARBA00004442"/>
    </source>
</evidence>
<evidence type="ECO:0000256" key="3">
    <source>
        <dbReference type="ARBA" id="ARBA00022448"/>
    </source>
</evidence>
<dbReference type="GO" id="GO:0009279">
    <property type="term" value="C:cell outer membrane"/>
    <property type="evidence" value="ECO:0007669"/>
    <property type="project" value="UniProtKB-SubCell"/>
</dbReference>
<protein>
    <submittedName>
        <fullName evidence="8">Transporter</fullName>
    </submittedName>
</protein>
<accession>A0A1B8U2V6</accession>
<evidence type="ECO:0000256" key="2">
    <source>
        <dbReference type="ARBA" id="ARBA00007613"/>
    </source>
</evidence>
<evidence type="ECO:0000256" key="5">
    <source>
        <dbReference type="ARBA" id="ARBA00022692"/>
    </source>
</evidence>
<dbReference type="RefSeq" id="WP_065317917.1">
    <property type="nucleotide sequence ID" value="NZ_CP017477.1"/>
</dbReference>
<dbReference type="KEGG" id="pob:LPB03_08565"/>
<reference evidence="9" key="1">
    <citation type="submission" date="2016-02" db="EMBL/GenBank/DDBJ databases">
        <authorList>
            <person name="Shin S.-K."/>
            <person name="Yi H."/>
            <person name="Kim E."/>
        </authorList>
    </citation>
    <scope>NUCLEOTIDE SEQUENCE [LARGE SCALE GENOMIC DNA]</scope>
    <source>
        <strain evidence="9">LPB0003</strain>
    </source>
</reference>
<dbReference type="GO" id="GO:0015562">
    <property type="term" value="F:efflux transmembrane transporter activity"/>
    <property type="evidence" value="ECO:0007669"/>
    <property type="project" value="InterPro"/>
</dbReference>
<comment type="subcellular location">
    <subcellularLocation>
        <location evidence="1">Cell outer membrane</location>
    </subcellularLocation>
</comment>
<dbReference type="SUPFAM" id="SSF56954">
    <property type="entry name" value="Outer membrane efflux proteins (OEP)"/>
    <property type="match status" value="1"/>
</dbReference>
<keyword evidence="9" id="KW-1185">Reference proteome</keyword>
<dbReference type="PANTHER" id="PTHR30026:SF20">
    <property type="entry name" value="OUTER MEMBRANE PROTEIN TOLC"/>
    <property type="match status" value="1"/>
</dbReference>
<sequence length="447" mass="50443">MKIIKITILLVVFLSTVKGFSQKILTKEEALAIALENNFGIKIANNNLEVAENNTSIYNRGALPTVALTSGANYSRNNQSLILTDRDTGNDAEIAGNGVVAKTYNASLGVNYTIFDGLGRKYNYQQLQKTYNLTELQAKETIENTYLQLFTVYFQIARLSENTNNLSEALTISKRRLTRAQYQYDYGQSTKLEYLNAQVDVNNDSITLITAKQQLNNAKRGLNVILGSKEDINYVVETEVDYNTMMNYNDLKNKTLENNALLKQGETNIAISEFNIKINKANFLPSLGFNASYGFNRTENENLINPFGAKLITSDGLNAGINLTWNIFDGGSTRTRVANAKIALDNQQILLEQQKVNIENNLKNTWENYNNQLFILTAQEQNVLTNQNNFDRTQERFKLGQITSVEFRQAQINLINSKTAYNNAKFDAKLIELQLLQLSGDIMNIKF</sequence>
<comment type="similarity">
    <text evidence="2">Belongs to the outer membrane factor (OMF) (TC 1.B.17) family.</text>
</comment>
<dbReference type="Proteomes" id="UP000092584">
    <property type="component" value="Unassembled WGS sequence"/>
</dbReference>
<dbReference type="OrthoDB" id="9771205at2"/>
<dbReference type="STRING" id="1774273.LPB03_08565"/>
<dbReference type="Gene3D" id="1.20.1600.10">
    <property type="entry name" value="Outer membrane efflux proteins (OEP)"/>
    <property type="match status" value="1"/>
</dbReference>
<dbReference type="InterPro" id="IPR003423">
    <property type="entry name" value="OMP_efflux"/>
</dbReference>
<dbReference type="AlphaFoldDB" id="A0A1B8U2V6"/>
<comment type="caution">
    <text evidence="8">The sequence shown here is derived from an EMBL/GenBank/DDBJ whole genome shotgun (WGS) entry which is preliminary data.</text>
</comment>
<dbReference type="Pfam" id="PF02321">
    <property type="entry name" value="OEP"/>
    <property type="match status" value="2"/>
</dbReference>
<evidence type="ECO:0000313" key="9">
    <source>
        <dbReference type="Proteomes" id="UP000092584"/>
    </source>
</evidence>
<dbReference type="InterPro" id="IPR051906">
    <property type="entry name" value="TolC-like"/>
</dbReference>
<gene>
    <name evidence="8" type="ORF">LPB3_01950</name>
</gene>
<organism evidence="8 9">
    <name type="scientific">Polaribacter vadi</name>
    <dbReference type="NCBI Taxonomy" id="1774273"/>
    <lineage>
        <taxon>Bacteria</taxon>
        <taxon>Pseudomonadati</taxon>
        <taxon>Bacteroidota</taxon>
        <taxon>Flavobacteriia</taxon>
        <taxon>Flavobacteriales</taxon>
        <taxon>Flavobacteriaceae</taxon>
    </lineage>
</organism>
<keyword evidence="6" id="KW-0472">Membrane</keyword>
<proteinExistence type="inferred from homology"/>
<evidence type="ECO:0000256" key="7">
    <source>
        <dbReference type="ARBA" id="ARBA00023237"/>
    </source>
</evidence>
<evidence type="ECO:0000256" key="4">
    <source>
        <dbReference type="ARBA" id="ARBA00022452"/>
    </source>
</evidence>
<dbReference type="EMBL" id="LSFM01000003">
    <property type="protein sequence ID" value="OBY66206.1"/>
    <property type="molecule type" value="Genomic_DNA"/>
</dbReference>
<evidence type="ECO:0000256" key="6">
    <source>
        <dbReference type="ARBA" id="ARBA00023136"/>
    </source>
</evidence>
<keyword evidence="7" id="KW-0998">Cell outer membrane</keyword>
<keyword evidence="4" id="KW-1134">Transmembrane beta strand</keyword>
<evidence type="ECO:0000313" key="8">
    <source>
        <dbReference type="EMBL" id="OBY66206.1"/>
    </source>
</evidence>